<evidence type="ECO:0008006" key="4">
    <source>
        <dbReference type="Google" id="ProtNLM"/>
    </source>
</evidence>
<evidence type="ECO:0000256" key="1">
    <source>
        <dbReference type="SAM" id="MobiDB-lite"/>
    </source>
</evidence>
<reference evidence="2" key="1">
    <citation type="submission" date="2020-10" db="EMBL/GenBank/DDBJ databases">
        <authorList>
            <person name="Gilroy R."/>
        </authorList>
    </citation>
    <scope>NUCLEOTIDE SEQUENCE</scope>
    <source>
        <strain evidence="2">ChiGjej1B1-22543</strain>
    </source>
</reference>
<proteinExistence type="predicted"/>
<protein>
    <recommendedName>
        <fullName evidence="4">BIG2 domain-containing protein</fullName>
    </recommendedName>
</protein>
<organism evidence="2 3">
    <name type="scientific">Candidatus Alloenteromonas pullicola</name>
    <dbReference type="NCBI Taxonomy" id="2840784"/>
    <lineage>
        <taxon>Bacteria</taxon>
        <taxon>Bacillati</taxon>
        <taxon>Bacillota</taxon>
        <taxon>Bacillota incertae sedis</taxon>
        <taxon>Candidatus Alloenteromonas</taxon>
    </lineage>
</organism>
<reference evidence="2" key="2">
    <citation type="journal article" date="2021" name="PeerJ">
        <title>Extensive microbial diversity within the chicken gut microbiome revealed by metagenomics and culture.</title>
        <authorList>
            <person name="Gilroy R."/>
            <person name="Ravi A."/>
            <person name="Getino M."/>
            <person name="Pursley I."/>
            <person name="Horton D.L."/>
            <person name="Alikhan N.F."/>
            <person name="Baker D."/>
            <person name="Gharbi K."/>
            <person name="Hall N."/>
            <person name="Watson M."/>
            <person name="Adriaenssens E.M."/>
            <person name="Foster-Nyarko E."/>
            <person name="Jarju S."/>
            <person name="Secka A."/>
            <person name="Antonio M."/>
            <person name="Oren A."/>
            <person name="Chaudhuri R.R."/>
            <person name="La Ragione R."/>
            <person name="Hildebrand F."/>
            <person name="Pallen M.J."/>
        </authorList>
    </citation>
    <scope>NUCLEOTIDE SEQUENCE</scope>
    <source>
        <strain evidence="2">ChiGjej1B1-22543</strain>
    </source>
</reference>
<dbReference type="Proteomes" id="UP000824070">
    <property type="component" value="Unassembled WGS sequence"/>
</dbReference>
<dbReference type="EMBL" id="DVMV01000010">
    <property type="protein sequence ID" value="HIU44926.1"/>
    <property type="molecule type" value="Genomic_DNA"/>
</dbReference>
<accession>A0A9D1LN49</accession>
<evidence type="ECO:0000313" key="2">
    <source>
        <dbReference type="EMBL" id="HIU44926.1"/>
    </source>
</evidence>
<gene>
    <name evidence="2" type="ORF">IAC52_01355</name>
</gene>
<dbReference type="AlphaFoldDB" id="A0A9D1LN49"/>
<name>A0A9D1LN49_9FIRM</name>
<sequence length="320" mass="33890">MTDASSTPIGTPGGTDTSSTQPVEATLEIAGAPETALPGATIKLTATVTGTDAAVVWKLTSLTGTAQYPTDATIDEEGNLFVGTYEDVLTITATAGEATDSVEIAIVGPALEADGLGIANGFRLANTSLFTDAGGAPVTVYLDVTPTGIYSGLYDAGYVGDGDAAYMFYADDEGGYYYNTTADLVEDTTIGELWADLDLTSALDGYIYSYYEPEDLEAGTIANNVYLKMYDEDSDDPELFIYYTLGLYDVLGVDLVATQLHVEAASGAALSIDFLYSYMGAYYYIDFDIYEKAELDQKPYAVAIEDGGSTEEGVTEPWGE</sequence>
<feature type="region of interest" description="Disordered" evidence="1">
    <location>
        <begin position="1"/>
        <end position="22"/>
    </location>
</feature>
<comment type="caution">
    <text evidence="2">The sequence shown here is derived from an EMBL/GenBank/DDBJ whole genome shotgun (WGS) entry which is preliminary data.</text>
</comment>
<evidence type="ECO:0000313" key="3">
    <source>
        <dbReference type="Proteomes" id="UP000824070"/>
    </source>
</evidence>